<dbReference type="Gene3D" id="3.30.160.60">
    <property type="entry name" value="Classic Zinc Finger"/>
    <property type="match status" value="1"/>
</dbReference>
<gene>
    <name evidence="15" type="ORF">RI129_007655</name>
</gene>
<evidence type="ECO:0000256" key="7">
    <source>
        <dbReference type="ARBA" id="ARBA00022723"/>
    </source>
</evidence>
<evidence type="ECO:0000256" key="2">
    <source>
        <dbReference type="ARBA" id="ARBA00001946"/>
    </source>
</evidence>
<evidence type="ECO:0000256" key="5">
    <source>
        <dbReference type="ARBA" id="ARBA00022679"/>
    </source>
</evidence>
<dbReference type="Gene3D" id="3.30.70.330">
    <property type="match status" value="1"/>
</dbReference>
<dbReference type="InterPro" id="IPR012677">
    <property type="entry name" value="Nucleotide-bd_a/b_plait_sf"/>
</dbReference>
<keyword evidence="6" id="KW-0548">Nucleotidyltransferase</keyword>
<dbReference type="SMART" id="SM00360">
    <property type="entry name" value="RRM"/>
    <property type="match status" value="1"/>
</dbReference>
<dbReference type="EC" id="2.7.7.52" evidence="3"/>
<keyword evidence="7" id="KW-0479">Metal-binding</keyword>
<dbReference type="InterPro" id="IPR043519">
    <property type="entry name" value="NT_sf"/>
</dbReference>
<dbReference type="GO" id="GO:0046872">
    <property type="term" value="F:metal ion binding"/>
    <property type="evidence" value="ECO:0007669"/>
    <property type="project" value="UniProtKB-KW"/>
</dbReference>
<protein>
    <recommendedName>
        <fullName evidence="4">Speckle targeted PIP5K1A-regulated poly(A) polymerase</fullName>
        <ecNumber evidence="3">2.7.7.52</ecNumber>
    </recommendedName>
    <alternativeName>
        <fullName evidence="10">RNA-binding motif protein 21</fullName>
    </alternativeName>
    <alternativeName>
        <fullName evidence="11">U6 snRNA-specific terminal uridylyltransferase 1</fullName>
    </alternativeName>
</protein>
<keyword evidence="16" id="KW-1185">Reference proteome</keyword>
<organism evidence="15 16">
    <name type="scientific">Pyrocoelia pectoralis</name>
    <dbReference type="NCBI Taxonomy" id="417401"/>
    <lineage>
        <taxon>Eukaryota</taxon>
        <taxon>Metazoa</taxon>
        <taxon>Ecdysozoa</taxon>
        <taxon>Arthropoda</taxon>
        <taxon>Hexapoda</taxon>
        <taxon>Insecta</taxon>
        <taxon>Pterygota</taxon>
        <taxon>Neoptera</taxon>
        <taxon>Endopterygota</taxon>
        <taxon>Coleoptera</taxon>
        <taxon>Polyphaga</taxon>
        <taxon>Elateriformia</taxon>
        <taxon>Elateroidea</taxon>
        <taxon>Lampyridae</taxon>
        <taxon>Lampyrinae</taxon>
        <taxon>Pyrocoelia</taxon>
    </lineage>
</organism>
<dbReference type="SUPFAM" id="SSF81301">
    <property type="entry name" value="Nucleotidyltransferase"/>
    <property type="match status" value="1"/>
</dbReference>
<dbReference type="GO" id="GO:0031123">
    <property type="term" value="P:RNA 3'-end processing"/>
    <property type="evidence" value="ECO:0007669"/>
    <property type="project" value="TreeGrafter"/>
</dbReference>
<dbReference type="PANTHER" id="PTHR12271">
    <property type="entry name" value="POLY A POLYMERASE CID PAP -RELATED"/>
    <property type="match status" value="1"/>
</dbReference>
<dbReference type="InterPro" id="IPR000504">
    <property type="entry name" value="RRM_dom"/>
</dbReference>
<proteinExistence type="predicted"/>
<evidence type="ECO:0000313" key="15">
    <source>
        <dbReference type="EMBL" id="KAK5643810.1"/>
    </source>
</evidence>
<dbReference type="Pfam" id="PF22600">
    <property type="entry name" value="MTPAP-like_central"/>
    <property type="match status" value="1"/>
</dbReference>
<evidence type="ECO:0000256" key="13">
    <source>
        <dbReference type="PROSITE-ProRule" id="PRU00176"/>
    </source>
</evidence>
<evidence type="ECO:0000259" key="14">
    <source>
        <dbReference type="PROSITE" id="PS50102"/>
    </source>
</evidence>
<name>A0AAN7V8D5_9COLE</name>
<dbReference type="InterPro" id="IPR035979">
    <property type="entry name" value="RBD_domain_sf"/>
</dbReference>
<dbReference type="GO" id="GO:0003723">
    <property type="term" value="F:RNA binding"/>
    <property type="evidence" value="ECO:0007669"/>
    <property type="project" value="UniProtKB-UniRule"/>
</dbReference>
<dbReference type="InterPro" id="IPR002058">
    <property type="entry name" value="PAP_assoc"/>
</dbReference>
<evidence type="ECO:0000256" key="4">
    <source>
        <dbReference type="ARBA" id="ARBA00021679"/>
    </source>
</evidence>
<evidence type="ECO:0000256" key="6">
    <source>
        <dbReference type="ARBA" id="ARBA00022695"/>
    </source>
</evidence>
<evidence type="ECO:0000256" key="3">
    <source>
        <dbReference type="ARBA" id="ARBA00012472"/>
    </source>
</evidence>
<evidence type="ECO:0000313" key="16">
    <source>
        <dbReference type="Proteomes" id="UP001329430"/>
    </source>
</evidence>
<dbReference type="GO" id="GO:1990817">
    <property type="term" value="F:poly(A) RNA polymerase activity"/>
    <property type="evidence" value="ECO:0007669"/>
    <property type="project" value="TreeGrafter"/>
</dbReference>
<reference evidence="15 16" key="1">
    <citation type="journal article" date="2024" name="Insects">
        <title>An Improved Chromosome-Level Genome Assembly of the Firefly Pyrocoelia pectoralis.</title>
        <authorList>
            <person name="Fu X."/>
            <person name="Meyer-Rochow V.B."/>
            <person name="Ballantyne L."/>
            <person name="Zhu X."/>
        </authorList>
    </citation>
    <scope>NUCLEOTIDE SEQUENCE [LARGE SCALE GENOMIC DNA]</scope>
    <source>
        <strain evidence="15">XCY_ONT2</strain>
    </source>
</reference>
<dbReference type="Gene3D" id="1.10.1410.10">
    <property type="match status" value="1"/>
</dbReference>
<accession>A0AAN7V8D5</accession>
<dbReference type="PANTHER" id="PTHR12271:SF127">
    <property type="entry name" value="SPECKLE TARGETED PIP5K1A-REGULATED POLY(A) POLYMERASE"/>
    <property type="match status" value="1"/>
</dbReference>
<comment type="caution">
    <text evidence="15">The sequence shown here is derived from an EMBL/GenBank/DDBJ whole genome shotgun (WGS) entry which is preliminary data.</text>
</comment>
<dbReference type="SUPFAM" id="SSF81631">
    <property type="entry name" value="PAP/OAS1 substrate-binding domain"/>
    <property type="match status" value="1"/>
</dbReference>
<dbReference type="EMBL" id="JAVRBK010000005">
    <property type="protein sequence ID" value="KAK5643810.1"/>
    <property type="molecule type" value="Genomic_DNA"/>
</dbReference>
<keyword evidence="8" id="KW-0460">Magnesium</keyword>
<sequence length="714" mass="82186">MDLQGDSKKTENNNSKTICELCKVVIPSQQKSEHITGKKHQLALHQATVLETKEKCGIYVRGFPVTTTLEELKLFLSKYGEIVDGFIADNGSFSILQFKESRSVEAVLKEKLMFGGKHLFVNRRKLRKHEDPRRVLHQTENFDSINKQLEGIHNLEDQVHTLVNILQPNWYTMGLKYEKLCRDLQVHLSEIFPNCIAYPFGSTITGVSFLSSDVDVYIKVSNFNGIIPNDDNKASAYVNKSKRLLEKSPKIFSHLLAIPKAKTPIVKCIHNPTQLSCDFNFKNMLGVCNTYMIKYYLSVDRRLTSLMIVLKYWAKVHDLTGSSGKFSNYCLIILFIFYLQVHQFLPSVETVQNVSKVVNMQEGWNGGFVHLEKFDCIPLRNQTGFQILQGFFEYYSNFDYALHVVSPYLGSALLKTDFLSLELLSDKFTLYKSNILTQPPIKIETAICVQDPFQHNHNLSSAVPTRVLDDFVKLCKVGALIFKGKPINNSLLYRLFTDAGELALSDHFKNPNEYKFALTMDSNCLSHLNHITNSKCEEMMDVTEKTLKMRSAWFEVANMFVLQFLTKIMRFSIDVKSPNDDNVKSRRLNEQNSVHDTSKLETVTYHCLGYFNFWEARKSIAKDLNIDPSLGILERQIHISDYMNNLYKNQDVAKTIIEFDLTADANVNPVKLSCTISKTKSLNQNFLTFRSFVYRNFQSWFDRYCKELDQNVNK</sequence>
<dbReference type="CDD" id="cd05402">
    <property type="entry name" value="NT_PAP_TUTase"/>
    <property type="match status" value="1"/>
</dbReference>
<evidence type="ECO:0000256" key="9">
    <source>
        <dbReference type="ARBA" id="ARBA00022884"/>
    </source>
</evidence>
<evidence type="ECO:0000256" key="12">
    <source>
        <dbReference type="ARBA" id="ARBA00049105"/>
    </source>
</evidence>
<dbReference type="GO" id="GO:0050265">
    <property type="term" value="F:RNA uridylyltransferase activity"/>
    <property type="evidence" value="ECO:0007669"/>
    <property type="project" value="UniProtKB-EC"/>
</dbReference>
<dbReference type="InterPro" id="IPR054708">
    <property type="entry name" value="MTPAP-like_central"/>
</dbReference>
<comment type="catalytic activity">
    <reaction evidence="12">
        <text>RNA(n) + UTP = RNA(n)-3'-uridine ribonucleotide + diphosphate</text>
        <dbReference type="Rhea" id="RHEA:14785"/>
        <dbReference type="Rhea" id="RHEA-COMP:14527"/>
        <dbReference type="Rhea" id="RHEA-COMP:17348"/>
        <dbReference type="ChEBI" id="CHEBI:33019"/>
        <dbReference type="ChEBI" id="CHEBI:46398"/>
        <dbReference type="ChEBI" id="CHEBI:140395"/>
        <dbReference type="ChEBI" id="CHEBI:173116"/>
        <dbReference type="EC" id="2.7.7.52"/>
    </reaction>
</comment>
<keyword evidence="9 13" id="KW-0694">RNA-binding</keyword>
<dbReference type="SUPFAM" id="SSF54928">
    <property type="entry name" value="RNA-binding domain, RBD"/>
    <property type="match status" value="1"/>
</dbReference>
<dbReference type="Proteomes" id="UP001329430">
    <property type="component" value="Chromosome 5"/>
</dbReference>
<dbReference type="PROSITE" id="PS50102">
    <property type="entry name" value="RRM"/>
    <property type="match status" value="1"/>
</dbReference>
<comment type="cofactor">
    <cofactor evidence="1">
        <name>Mn(2+)</name>
        <dbReference type="ChEBI" id="CHEBI:29035"/>
    </cofactor>
</comment>
<dbReference type="Pfam" id="PF00076">
    <property type="entry name" value="RRM_1"/>
    <property type="match status" value="1"/>
</dbReference>
<comment type="cofactor">
    <cofactor evidence="2">
        <name>Mg(2+)</name>
        <dbReference type="ChEBI" id="CHEBI:18420"/>
    </cofactor>
</comment>
<evidence type="ECO:0000256" key="10">
    <source>
        <dbReference type="ARBA" id="ARBA00030790"/>
    </source>
</evidence>
<evidence type="ECO:0000256" key="8">
    <source>
        <dbReference type="ARBA" id="ARBA00022842"/>
    </source>
</evidence>
<dbReference type="AlphaFoldDB" id="A0AAN7V8D5"/>
<evidence type="ECO:0000256" key="11">
    <source>
        <dbReference type="ARBA" id="ARBA00033036"/>
    </source>
</evidence>
<keyword evidence="5" id="KW-0808">Transferase</keyword>
<evidence type="ECO:0000256" key="1">
    <source>
        <dbReference type="ARBA" id="ARBA00001936"/>
    </source>
</evidence>
<dbReference type="Gene3D" id="3.30.460.10">
    <property type="entry name" value="Beta Polymerase, domain 2"/>
    <property type="match status" value="1"/>
</dbReference>
<dbReference type="Pfam" id="PF03828">
    <property type="entry name" value="PAP_assoc"/>
    <property type="match status" value="1"/>
</dbReference>
<feature type="domain" description="RRM" evidence="14">
    <location>
        <begin position="56"/>
        <end position="127"/>
    </location>
</feature>